<name>A0A8S2WAD1_9BILA</name>
<feature type="region of interest" description="Disordered" evidence="1">
    <location>
        <begin position="66"/>
        <end position="89"/>
    </location>
</feature>
<feature type="compositionally biased region" description="Polar residues" evidence="1">
    <location>
        <begin position="66"/>
        <end position="78"/>
    </location>
</feature>
<dbReference type="AlphaFoldDB" id="A0A8S2WAD1"/>
<evidence type="ECO:0000256" key="1">
    <source>
        <dbReference type="SAM" id="MobiDB-lite"/>
    </source>
</evidence>
<proteinExistence type="predicted"/>
<gene>
    <name evidence="2" type="ORF">GIL414_LOCUS31910</name>
</gene>
<dbReference type="Proteomes" id="UP000681720">
    <property type="component" value="Unassembled WGS sequence"/>
</dbReference>
<evidence type="ECO:0000313" key="2">
    <source>
        <dbReference type="EMBL" id="CAF4439878.1"/>
    </source>
</evidence>
<feature type="non-terminal residue" evidence="2">
    <location>
        <position position="89"/>
    </location>
</feature>
<sequence length="89" mass="10142">MVVIGIQYLMLSDEQLTLTEAIHSVHRLFPTLPKKHQQFPTMEKRFQDYLKQLERKTYQRTALVSTISGDGSGNTSGSECPRSLRDLSS</sequence>
<accession>A0A8S2WAD1</accession>
<organism evidence="2 3">
    <name type="scientific">Rotaria magnacalcarata</name>
    <dbReference type="NCBI Taxonomy" id="392030"/>
    <lineage>
        <taxon>Eukaryota</taxon>
        <taxon>Metazoa</taxon>
        <taxon>Spiralia</taxon>
        <taxon>Gnathifera</taxon>
        <taxon>Rotifera</taxon>
        <taxon>Eurotatoria</taxon>
        <taxon>Bdelloidea</taxon>
        <taxon>Philodinida</taxon>
        <taxon>Philodinidae</taxon>
        <taxon>Rotaria</taxon>
    </lineage>
</organism>
<reference evidence="2" key="1">
    <citation type="submission" date="2021-02" db="EMBL/GenBank/DDBJ databases">
        <authorList>
            <person name="Nowell W R."/>
        </authorList>
    </citation>
    <scope>NUCLEOTIDE SEQUENCE</scope>
</reference>
<evidence type="ECO:0000313" key="3">
    <source>
        <dbReference type="Proteomes" id="UP000681720"/>
    </source>
</evidence>
<comment type="caution">
    <text evidence="2">The sequence shown here is derived from an EMBL/GenBank/DDBJ whole genome shotgun (WGS) entry which is preliminary data.</text>
</comment>
<dbReference type="EMBL" id="CAJOBJ010066172">
    <property type="protein sequence ID" value="CAF4439878.1"/>
    <property type="molecule type" value="Genomic_DNA"/>
</dbReference>
<protein>
    <submittedName>
        <fullName evidence="2">Uncharacterized protein</fullName>
    </submittedName>
</protein>